<protein>
    <recommendedName>
        <fullName evidence="3">DUF951 domain-containing protein</fullName>
    </recommendedName>
</protein>
<sequence length="73" mass="8495">MEYDLNQVVRMKKPHPCGANLWKIIRLGADIRIKCLNCGRSVMIPRAKFEKRVKKILSQDEIDQGLSELKEKN</sequence>
<evidence type="ECO:0000313" key="1">
    <source>
        <dbReference type="EMBL" id="ACB86464.1"/>
    </source>
</evidence>
<proteinExistence type="predicted"/>
<dbReference type="FunCoup" id="B2A458">
    <property type="interactions" value="9"/>
</dbReference>
<name>B2A458_NATTJ</name>
<dbReference type="EMBL" id="CP001034">
    <property type="protein sequence ID" value="ACB86464.1"/>
    <property type="molecule type" value="Genomic_DNA"/>
</dbReference>
<dbReference type="PANTHER" id="PTHR38455">
    <property type="entry name" value="HYPOTHETICAL CYTOSOLIC PROTEIN"/>
    <property type="match status" value="1"/>
</dbReference>
<gene>
    <name evidence="1" type="ordered locus">Nther_2918</name>
</gene>
<dbReference type="InParanoid" id="B2A458"/>
<dbReference type="PANTHER" id="PTHR38455:SF1">
    <property type="entry name" value="DUF951 DOMAIN-CONTAINING PROTEIN"/>
    <property type="match status" value="1"/>
</dbReference>
<evidence type="ECO:0000313" key="2">
    <source>
        <dbReference type="Proteomes" id="UP000001683"/>
    </source>
</evidence>
<organism evidence="1 2">
    <name type="scientific">Natranaerobius thermophilus (strain ATCC BAA-1301 / DSM 18059 / JW/NM-WN-LF)</name>
    <dbReference type="NCBI Taxonomy" id="457570"/>
    <lineage>
        <taxon>Bacteria</taxon>
        <taxon>Bacillati</taxon>
        <taxon>Bacillota</taxon>
        <taxon>Clostridia</taxon>
        <taxon>Natranaerobiales</taxon>
        <taxon>Natranaerobiaceae</taxon>
        <taxon>Natranaerobius</taxon>
    </lineage>
</organism>
<dbReference type="InterPro" id="IPR009296">
    <property type="entry name" value="DUF951"/>
</dbReference>
<dbReference type="Proteomes" id="UP000001683">
    <property type="component" value="Chromosome"/>
</dbReference>
<dbReference type="KEGG" id="nth:Nther_2918"/>
<evidence type="ECO:0008006" key="3">
    <source>
        <dbReference type="Google" id="ProtNLM"/>
    </source>
</evidence>
<dbReference type="STRING" id="457570.Nther_2918"/>
<reference evidence="1 2" key="1">
    <citation type="submission" date="2008-04" db="EMBL/GenBank/DDBJ databases">
        <title>Complete sequence of chromosome of Natranaerobius thermophilus JW/NM-WN-LF.</title>
        <authorList>
            <consortium name="US DOE Joint Genome Institute"/>
            <person name="Copeland A."/>
            <person name="Lucas S."/>
            <person name="Lapidus A."/>
            <person name="Glavina del Rio T."/>
            <person name="Dalin E."/>
            <person name="Tice H."/>
            <person name="Bruce D."/>
            <person name="Goodwin L."/>
            <person name="Pitluck S."/>
            <person name="Chertkov O."/>
            <person name="Brettin T."/>
            <person name="Detter J.C."/>
            <person name="Han C."/>
            <person name="Kuske C.R."/>
            <person name="Schmutz J."/>
            <person name="Larimer F."/>
            <person name="Land M."/>
            <person name="Hauser L."/>
            <person name="Kyrpides N."/>
            <person name="Lykidis A."/>
            <person name="Mesbah N.M."/>
            <person name="Wiegel J."/>
        </authorList>
    </citation>
    <scope>NUCLEOTIDE SEQUENCE [LARGE SCALE GENOMIC DNA]</scope>
    <source>
        <strain evidence="2">ATCC BAA-1301 / DSM 18059 / JW/NM-WN-LF</strain>
    </source>
</reference>
<accession>B2A458</accession>
<dbReference type="PIRSF" id="PIRSF037263">
    <property type="entry name" value="DUF951_bac"/>
    <property type="match status" value="1"/>
</dbReference>
<dbReference type="HOGENOM" id="CLU_180138_0_2_9"/>
<dbReference type="RefSeq" id="WP_012449296.1">
    <property type="nucleotide sequence ID" value="NC_010718.1"/>
</dbReference>
<dbReference type="Pfam" id="PF06107">
    <property type="entry name" value="DUF951"/>
    <property type="match status" value="1"/>
</dbReference>
<dbReference type="AlphaFoldDB" id="B2A458"/>
<dbReference type="eggNOG" id="COG4481">
    <property type="taxonomic scope" value="Bacteria"/>
</dbReference>
<reference evidence="1 2" key="2">
    <citation type="journal article" date="2011" name="J. Bacteriol.">
        <title>Complete genome sequence of the anaerobic, halophilic alkalithermophile Natranaerobius thermophilus JW/NM-WN-LF.</title>
        <authorList>
            <person name="Zhao B."/>
            <person name="Mesbah N.M."/>
            <person name="Dalin E."/>
            <person name="Goodwin L."/>
            <person name="Nolan M."/>
            <person name="Pitluck S."/>
            <person name="Chertkov O."/>
            <person name="Brettin T.S."/>
            <person name="Han J."/>
            <person name="Larimer F.W."/>
            <person name="Land M.L."/>
            <person name="Hauser L."/>
            <person name="Kyrpides N."/>
            <person name="Wiegel J."/>
        </authorList>
    </citation>
    <scope>NUCLEOTIDE SEQUENCE [LARGE SCALE GENOMIC DNA]</scope>
    <source>
        <strain evidence="2">ATCC BAA-1301 / DSM 18059 / JW/NM-WN-LF</strain>
    </source>
</reference>
<keyword evidence="2" id="KW-1185">Reference proteome</keyword>